<dbReference type="EMBL" id="CP009516">
    <property type="protein sequence ID" value="AKB80403.1"/>
    <property type="molecule type" value="Genomic_DNA"/>
</dbReference>
<evidence type="ECO:0000313" key="2">
    <source>
        <dbReference type="EMBL" id="AKB80403.1"/>
    </source>
</evidence>
<proteinExistence type="predicted"/>
<protein>
    <submittedName>
        <fullName evidence="2">Acetyltransferase (GNAT) family protein</fullName>
    </submittedName>
</protein>
<dbReference type="PANTHER" id="PTHR43072:SF60">
    <property type="entry name" value="L-2,4-DIAMINOBUTYRIC ACID ACETYLTRANSFERASE"/>
    <property type="match status" value="1"/>
</dbReference>
<sequence>MLEIERLCPQGDEKCAMGVDKKDIIARYGMYDSWNVLVAEEDGKIAGWTGLTVKIAPEKKEKYAYFTEIMVHPDFRRSGVATKLVKEAEKKAREMGADYAYCYIYDSNKASQFLFEKMGYFKMRSIKFPAVSTYKKLDIPPEYSIKLVDKKEIGDAAGLINEYNSGYIHFIPFTDQIFESHLEFIPGYGPENFWEVRDKENKIAACAGLWDSSELAHLYYAREPTAMKVMKLVFGALSHITKVPKFPAEGEHFRILYVVDYAFDGRQPDAMLALLKHLNNISIDRRQDFLMAVTDPEDDLLAVVKKLKPQIETWHVFAKSFEGGLPTFSPFYVDIRDMIP</sequence>
<dbReference type="PROSITE" id="PS51186">
    <property type="entry name" value="GNAT"/>
    <property type="match status" value="1"/>
</dbReference>
<dbReference type="Pfam" id="PF00583">
    <property type="entry name" value="Acetyltransf_1"/>
    <property type="match status" value="1"/>
</dbReference>
<dbReference type="PATRIC" id="fig|1434110.4.peg.4991"/>
<dbReference type="InterPro" id="IPR016181">
    <property type="entry name" value="Acyl_CoA_acyltransferase"/>
</dbReference>
<organism evidence="2 3">
    <name type="scientific">Methanosarcina horonobensis HB-1 = JCM 15518</name>
    <dbReference type="NCBI Taxonomy" id="1434110"/>
    <lineage>
        <taxon>Archaea</taxon>
        <taxon>Methanobacteriati</taxon>
        <taxon>Methanobacteriota</taxon>
        <taxon>Stenosarchaea group</taxon>
        <taxon>Methanomicrobia</taxon>
        <taxon>Methanosarcinales</taxon>
        <taxon>Methanosarcinaceae</taxon>
        <taxon>Methanosarcina</taxon>
    </lineage>
</organism>
<dbReference type="PANTHER" id="PTHR43072">
    <property type="entry name" value="N-ACETYLTRANSFERASE"/>
    <property type="match status" value="1"/>
</dbReference>
<accession>A0A0E3SJH5</accession>
<keyword evidence="2" id="KW-0808">Transferase</keyword>
<dbReference type="Gene3D" id="3.40.630.30">
    <property type="match status" value="1"/>
</dbReference>
<feature type="domain" description="N-acetyltransferase" evidence="1">
    <location>
        <begin position="1"/>
        <end position="138"/>
    </location>
</feature>
<evidence type="ECO:0000259" key="1">
    <source>
        <dbReference type="PROSITE" id="PS51186"/>
    </source>
</evidence>
<dbReference type="CDD" id="cd04301">
    <property type="entry name" value="NAT_SF"/>
    <property type="match status" value="1"/>
</dbReference>
<keyword evidence="3" id="KW-1185">Reference proteome</keyword>
<dbReference type="GO" id="GO:0016747">
    <property type="term" value="F:acyltransferase activity, transferring groups other than amino-acyl groups"/>
    <property type="evidence" value="ECO:0007669"/>
    <property type="project" value="InterPro"/>
</dbReference>
<evidence type="ECO:0000313" key="3">
    <source>
        <dbReference type="Proteomes" id="UP000033101"/>
    </source>
</evidence>
<dbReference type="SUPFAM" id="SSF55729">
    <property type="entry name" value="Acyl-CoA N-acyltransferases (Nat)"/>
    <property type="match status" value="1"/>
</dbReference>
<reference evidence="2 3" key="1">
    <citation type="submission" date="2014-07" db="EMBL/GenBank/DDBJ databases">
        <title>Methanogenic archaea and the global carbon cycle.</title>
        <authorList>
            <person name="Henriksen J.R."/>
            <person name="Luke J."/>
            <person name="Reinhart S."/>
            <person name="Benedict M.N."/>
            <person name="Youngblut N.D."/>
            <person name="Metcalf M.E."/>
            <person name="Whitaker R.J."/>
            <person name="Metcalf W.W."/>
        </authorList>
    </citation>
    <scope>NUCLEOTIDE SEQUENCE [LARGE SCALE GENOMIC DNA]</scope>
    <source>
        <strain evidence="2 3">HB-1</strain>
    </source>
</reference>
<dbReference type="Proteomes" id="UP000033101">
    <property type="component" value="Chromosome"/>
</dbReference>
<dbReference type="InterPro" id="IPR000182">
    <property type="entry name" value="GNAT_dom"/>
</dbReference>
<name>A0A0E3SJH5_9EURY</name>
<gene>
    <name evidence="2" type="ORF">MSHOH_3920</name>
</gene>
<dbReference type="KEGG" id="mhor:MSHOH_3920"/>
<dbReference type="AlphaFoldDB" id="A0A0E3SJH5"/>
<dbReference type="HOGENOM" id="CLU_755695_0_0_2"/>
<dbReference type="STRING" id="1434110.MSHOH_3920"/>